<sequence length="738" mass="82203">MTGALGNMNSVAKNAMGGVNKLHSRVKSTIARPIGNNNESSANFIVAASTPEEEEEESDELLMFVMASFPGIGISLVDNKPREVAYVFFGNLMLNYSETKSDQRGLISLGRLQMDSGDPEAQFPVLIATHEKPETSWLTMSFCKTVPEHVPEAGEPTLDMFPYLSVNLQPFSILLDFGFINTISKLVEAWMRAAHSSQDIGTITAVQRERQEELNKELSGVTEPIIINNDDEITQYFFFENLELHPVKLHVTFMFTKDDSVTQEDQEEDEKQKDDDDDDETLEFELVQDAQLPNSLKGMNNTSQNNPLMIILDSVGVTVANVDDAPLCLNAMLVENVFENKTSLIDRMSQHYIRSVMKELYKVLGSLEMLGNPVGLFNDVSTGVKDLFYEPVAGLSKNPEQFGKLLAKGSVSLVSNSVHGTFNAASKVTGTIGKGLTYLTFDDEYIKKHQAQRRAPRDAREGLSEGGNALFRSVKKGVTGLITQPIKGAKEQGGKGFFAGLGKGIVGVPMKPIAGVFDLVNKTTQGISNQAASQERQNRIQNRIRYPRTFKRMTNKNDAGEDYTDMMLSVYEANGAYEMFLLQIVNDGLLVTIGMVPDVEYAIYHLMAKIGKKRRVVYILTNKSVMKVIDCGTEADIRWRCELNNLKNVNISKNHKDHWEVVLECGGLTNINDMKNKKNLFNVNLNVVMPWSTGHKSHTKKFPVTDLERAQHFLEKIKLAHQAAVSLKQPMVLQTPPK</sequence>
<dbReference type="PANTHER" id="PTHR16166">
    <property type="entry name" value="VACUOLAR PROTEIN SORTING-ASSOCIATED PROTEIN VPS13"/>
    <property type="match status" value="1"/>
</dbReference>
<evidence type="ECO:0000313" key="3">
    <source>
        <dbReference type="EMBL" id="KAL0486211.1"/>
    </source>
</evidence>
<comment type="similarity">
    <text evidence="1">Belongs to the VPS13 family.</text>
</comment>
<protein>
    <submittedName>
        <fullName evidence="3">Vacuolar protein sorting protein VPS13</fullName>
    </submittedName>
</protein>
<gene>
    <name evidence="3" type="ORF">AKO1_001905</name>
</gene>
<dbReference type="AlphaFoldDB" id="A0AAW2ZAP2"/>
<dbReference type="PANTHER" id="PTHR16166:SF93">
    <property type="entry name" value="INTERMEMBRANE LIPID TRANSFER PROTEIN VPS13"/>
    <property type="match status" value="1"/>
</dbReference>
<evidence type="ECO:0000256" key="2">
    <source>
        <dbReference type="SAM" id="MobiDB-lite"/>
    </source>
</evidence>
<dbReference type="GO" id="GO:0045053">
    <property type="term" value="P:protein retention in Golgi apparatus"/>
    <property type="evidence" value="ECO:0007669"/>
    <property type="project" value="TreeGrafter"/>
</dbReference>
<name>A0AAW2ZAP2_9EUKA</name>
<organism evidence="3 4">
    <name type="scientific">Acrasis kona</name>
    <dbReference type="NCBI Taxonomy" id="1008807"/>
    <lineage>
        <taxon>Eukaryota</taxon>
        <taxon>Discoba</taxon>
        <taxon>Heterolobosea</taxon>
        <taxon>Tetramitia</taxon>
        <taxon>Eutetramitia</taxon>
        <taxon>Acrasidae</taxon>
        <taxon>Acrasis</taxon>
    </lineage>
</organism>
<dbReference type="GO" id="GO:0006623">
    <property type="term" value="P:protein targeting to vacuole"/>
    <property type="evidence" value="ECO:0007669"/>
    <property type="project" value="TreeGrafter"/>
</dbReference>
<dbReference type="Proteomes" id="UP001431209">
    <property type="component" value="Unassembled WGS sequence"/>
</dbReference>
<dbReference type="InterPro" id="IPR026847">
    <property type="entry name" value="VPS13"/>
</dbReference>
<evidence type="ECO:0000256" key="1">
    <source>
        <dbReference type="ARBA" id="ARBA00006545"/>
    </source>
</evidence>
<evidence type="ECO:0000313" key="4">
    <source>
        <dbReference type="Proteomes" id="UP001431209"/>
    </source>
</evidence>
<feature type="region of interest" description="Disordered" evidence="2">
    <location>
        <begin position="260"/>
        <end position="279"/>
    </location>
</feature>
<reference evidence="3 4" key="1">
    <citation type="submission" date="2024-03" db="EMBL/GenBank/DDBJ databases">
        <title>The Acrasis kona genome and developmental transcriptomes reveal deep origins of eukaryotic multicellular pathways.</title>
        <authorList>
            <person name="Sheikh S."/>
            <person name="Fu C.-J."/>
            <person name="Brown M.W."/>
            <person name="Baldauf S.L."/>
        </authorList>
    </citation>
    <scope>NUCLEOTIDE SEQUENCE [LARGE SCALE GENOMIC DNA]</scope>
    <source>
        <strain evidence="3 4">ATCC MYA-3509</strain>
    </source>
</reference>
<feature type="compositionally biased region" description="Acidic residues" evidence="2">
    <location>
        <begin position="261"/>
        <end position="279"/>
    </location>
</feature>
<accession>A0AAW2ZAP2</accession>
<keyword evidence="4" id="KW-1185">Reference proteome</keyword>
<dbReference type="EMBL" id="JAOPGA020001209">
    <property type="protein sequence ID" value="KAL0486211.1"/>
    <property type="molecule type" value="Genomic_DNA"/>
</dbReference>
<comment type="caution">
    <text evidence="3">The sequence shown here is derived from an EMBL/GenBank/DDBJ whole genome shotgun (WGS) entry which is preliminary data.</text>
</comment>
<proteinExistence type="inferred from homology"/>